<gene>
    <name evidence="1" type="ORF">DM02DRAFT_170601</name>
</gene>
<sequence>MMVSFSLSLSRVKRNITLLSLLLSTLTLLFHYALVHHYHHHLLLKTNHMYTAGFYPPSRVLSHSLPHAHALEIASTCLATHRYIHTYMCVNVRVCVVPDSTLPPSHGKIIHGNRD</sequence>
<organism evidence="1 2">
    <name type="scientific">Periconia macrospinosa</name>
    <dbReference type="NCBI Taxonomy" id="97972"/>
    <lineage>
        <taxon>Eukaryota</taxon>
        <taxon>Fungi</taxon>
        <taxon>Dikarya</taxon>
        <taxon>Ascomycota</taxon>
        <taxon>Pezizomycotina</taxon>
        <taxon>Dothideomycetes</taxon>
        <taxon>Pleosporomycetidae</taxon>
        <taxon>Pleosporales</taxon>
        <taxon>Massarineae</taxon>
        <taxon>Periconiaceae</taxon>
        <taxon>Periconia</taxon>
    </lineage>
</organism>
<evidence type="ECO:0000313" key="2">
    <source>
        <dbReference type="Proteomes" id="UP000244855"/>
    </source>
</evidence>
<reference evidence="1 2" key="1">
    <citation type="journal article" date="2018" name="Sci. Rep.">
        <title>Comparative genomics provides insights into the lifestyle and reveals functional heterogeneity of dark septate endophytic fungi.</title>
        <authorList>
            <person name="Knapp D.G."/>
            <person name="Nemeth J.B."/>
            <person name="Barry K."/>
            <person name="Hainaut M."/>
            <person name="Henrissat B."/>
            <person name="Johnson J."/>
            <person name="Kuo A."/>
            <person name="Lim J.H.P."/>
            <person name="Lipzen A."/>
            <person name="Nolan M."/>
            <person name="Ohm R.A."/>
            <person name="Tamas L."/>
            <person name="Grigoriev I.V."/>
            <person name="Spatafora J.W."/>
            <person name="Nagy L.G."/>
            <person name="Kovacs G.M."/>
        </authorList>
    </citation>
    <scope>NUCLEOTIDE SEQUENCE [LARGE SCALE GENOMIC DNA]</scope>
    <source>
        <strain evidence="1 2">DSE2036</strain>
    </source>
</reference>
<accession>A0A2V1DBV2</accession>
<proteinExistence type="predicted"/>
<dbReference type="EMBL" id="KZ805511">
    <property type="protein sequence ID" value="PVH95023.1"/>
    <property type="molecule type" value="Genomic_DNA"/>
</dbReference>
<protein>
    <submittedName>
        <fullName evidence="1">Uncharacterized protein</fullName>
    </submittedName>
</protein>
<dbReference type="AlphaFoldDB" id="A0A2V1DBV2"/>
<evidence type="ECO:0000313" key="1">
    <source>
        <dbReference type="EMBL" id="PVH95023.1"/>
    </source>
</evidence>
<keyword evidence="2" id="KW-1185">Reference proteome</keyword>
<dbReference type="Proteomes" id="UP000244855">
    <property type="component" value="Unassembled WGS sequence"/>
</dbReference>
<name>A0A2V1DBV2_9PLEO</name>